<dbReference type="EMBL" id="SGXC01000002">
    <property type="protein sequence ID" value="RZS80658.1"/>
    <property type="molecule type" value="Genomic_DNA"/>
</dbReference>
<proteinExistence type="predicted"/>
<keyword evidence="2" id="KW-1185">Reference proteome</keyword>
<dbReference type="Proteomes" id="UP000292445">
    <property type="component" value="Unassembled WGS sequence"/>
</dbReference>
<accession>A0A4Q7NCA4</accession>
<protein>
    <submittedName>
        <fullName evidence="1">Uncharacterized protein DUF1833</fullName>
    </submittedName>
</protein>
<evidence type="ECO:0000313" key="2">
    <source>
        <dbReference type="Proteomes" id="UP000292445"/>
    </source>
</evidence>
<name>A0A4Q7NCA4_9BURK</name>
<organism evidence="1 2">
    <name type="scientific">Pigmentiphaga kullae</name>
    <dbReference type="NCBI Taxonomy" id="151784"/>
    <lineage>
        <taxon>Bacteria</taxon>
        <taxon>Pseudomonadati</taxon>
        <taxon>Pseudomonadota</taxon>
        <taxon>Betaproteobacteria</taxon>
        <taxon>Burkholderiales</taxon>
        <taxon>Alcaligenaceae</taxon>
        <taxon>Pigmentiphaga</taxon>
    </lineage>
</organism>
<comment type="caution">
    <text evidence="1">The sequence shown here is derived from an EMBL/GenBank/DDBJ whole genome shotgun (WGS) entry which is preliminary data.</text>
</comment>
<dbReference type="AlphaFoldDB" id="A0A4Q7NCA4"/>
<dbReference type="InterPro" id="IPR014974">
    <property type="entry name" value="DUF1833"/>
</dbReference>
<gene>
    <name evidence="1" type="ORF">EV675_3270</name>
</gene>
<dbReference type="Pfam" id="PF08875">
    <property type="entry name" value="DUF1833"/>
    <property type="match status" value="1"/>
</dbReference>
<reference evidence="1 2" key="1">
    <citation type="submission" date="2019-02" db="EMBL/GenBank/DDBJ databases">
        <title>Genomic Encyclopedia of Type Strains, Phase IV (KMG-IV): sequencing the most valuable type-strain genomes for metagenomic binning, comparative biology and taxonomic classification.</title>
        <authorList>
            <person name="Goeker M."/>
        </authorList>
    </citation>
    <scope>NUCLEOTIDE SEQUENCE [LARGE SCALE GENOMIC DNA]</scope>
    <source>
        <strain evidence="1 2">K24</strain>
    </source>
</reference>
<evidence type="ECO:0000313" key="1">
    <source>
        <dbReference type="EMBL" id="RZS80658.1"/>
    </source>
</evidence>
<sequence>MEIQTLEISHPAFSKVFYLVRRPRDLVARLETGEEVTFTALGMRLRRGAARADLAYSLGVDLGDLGEIIPAEVDRVRAADQMGVRPVVIYRSYRSDDLSAPMFGPIRLELAQVSRTREGSSFDASAPQLNLNRTGEVYSPDRFPMLRGFL</sequence>